<keyword evidence="2" id="KW-1185">Reference proteome</keyword>
<dbReference type="HOGENOM" id="CLU_037286_2_0_1"/>
<dbReference type="OrthoDB" id="2678560at2759"/>
<reference evidence="1 2" key="1">
    <citation type="submission" date="2014-04" db="EMBL/GenBank/DDBJ databases">
        <authorList>
            <consortium name="DOE Joint Genome Institute"/>
            <person name="Kuo A."/>
            <person name="Kohler A."/>
            <person name="Costa M.D."/>
            <person name="Nagy L.G."/>
            <person name="Floudas D."/>
            <person name="Copeland A."/>
            <person name="Barry K.W."/>
            <person name="Cichocki N."/>
            <person name="Veneault-Fourrey C."/>
            <person name="LaButti K."/>
            <person name="Lindquist E.A."/>
            <person name="Lipzen A."/>
            <person name="Lundell T."/>
            <person name="Morin E."/>
            <person name="Murat C."/>
            <person name="Sun H."/>
            <person name="Tunlid A."/>
            <person name="Henrissat B."/>
            <person name="Grigoriev I.V."/>
            <person name="Hibbett D.S."/>
            <person name="Martin F."/>
            <person name="Nordberg H.P."/>
            <person name="Cantor M.N."/>
            <person name="Hua S.X."/>
        </authorList>
    </citation>
    <scope>NUCLEOTIDE SEQUENCE [LARGE SCALE GENOMIC DNA]</scope>
    <source>
        <strain evidence="1 2">441</strain>
    </source>
</reference>
<sequence length="233" mass="27519">MTQNQDSMKTLPLFRGDYSNKEDPAEWFALFRLATSSLTDSEKVTRFECQLYPGGLAEEWFTELDAAEKASLADIKNAFIRRWPMMRRPKWSRAQQRERVKDQVLKTEDIGRWVEDGQTSDYGQNLWAERVVKLALSMGDANGFLIDDALHQIPNLLKDHLTCEYDSWEEFLEAVRNVPTNKLRRAQEELIRERTRDAAVKRWIKLSQGMSRDLREEFFQRDFYSLERLSRDV</sequence>
<evidence type="ECO:0000313" key="1">
    <source>
        <dbReference type="EMBL" id="KIK25782.1"/>
    </source>
</evidence>
<dbReference type="AlphaFoldDB" id="A0A0C9ZU41"/>
<dbReference type="EMBL" id="KN833705">
    <property type="protein sequence ID" value="KIK25782.1"/>
    <property type="molecule type" value="Genomic_DNA"/>
</dbReference>
<protein>
    <submittedName>
        <fullName evidence="1">Unplaced genomic scaffold scaffold_21, whole genome shotgun sequence</fullName>
    </submittedName>
</protein>
<name>A0A0C9ZU41_9AGAM</name>
<dbReference type="Proteomes" id="UP000054018">
    <property type="component" value="Unassembled WGS sequence"/>
</dbReference>
<gene>
    <name evidence="1" type="ORF">PISMIDRAFT_96202</name>
</gene>
<proteinExistence type="predicted"/>
<accession>A0A0C9ZU41</accession>
<evidence type="ECO:0000313" key="2">
    <source>
        <dbReference type="Proteomes" id="UP000054018"/>
    </source>
</evidence>
<reference evidence="2" key="2">
    <citation type="submission" date="2015-01" db="EMBL/GenBank/DDBJ databases">
        <title>Evolutionary Origins and Diversification of the Mycorrhizal Mutualists.</title>
        <authorList>
            <consortium name="DOE Joint Genome Institute"/>
            <consortium name="Mycorrhizal Genomics Consortium"/>
            <person name="Kohler A."/>
            <person name="Kuo A."/>
            <person name="Nagy L.G."/>
            <person name="Floudas D."/>
            <person name="Copeland A."/>
            <person name="Barry K.W."/>
            <person name="Cichocki N."/>
            <person name="Veneault-Fourrey C."/>
            <person name="LaButti K."/>
            <person name="Lindquist E.A."/>
            <person name="Lipzen A."/>
            <person name="Lundell T."/>
            <person name="Morin E."/>
            <person name="Murat C."/>
            <person name="Riley R."/>
            <person name="Ohm R."/>
            <person name="Sun H."/>
            <person name="Tunlid A."/>
            <person name="Henrissat B."/>
            <person name="Grigoriev I.V."/>
            <person name="Hibbett D.S."/>
            <person name="Martin F."/>
        </authorList>
    </citation>
    <scope>NUCLEOTIDE SEQUENCE [LARGE SCALE GENOMIC DNA]</scope>
    <source>
        <strain evidence="2">441</strain>
    </source>
</reference>
<organism evidence="1 2">
    <name type="scientific">Pisolithus microcarpus 441</name>
    <dbReference type="NCBI Taxonomy" id="765257"/>
    <lineage>
        <taxon>Eukaryota</taxon>
        <taxon>Fungi</taxon>
        <taxon>Dikarya</taxon>
        <taxon>Basidiomycota</taxon>
        <taxon>Agaricomycotina</taxon>
        <taxon>Agaricomycetes</taxon>
        <taxon>Agaricomycetidae</taxon>
        <taxon>Boletales</taxon>
        <taxon>Sclerodermatineae</taxon>
        <taxon>Pisolithaceae</taxon>
        <taxon>Pisolithus</taxon>
    </lineage>
</organism>